<keyword evidence="4" id="KW-0762">Sugar transport</keyword>
<evidence type="ECO:0000256" key="2">
    <source>
        <dbReference type="ARBA" id="ARBA00022448"/>
    </source>
</evidence>
<dbReference type="AlphaFoldDB" id="A0A937K6M5"/>
<dbReference type="InterPro" id="IPR004089">
    <property type="entry name" value="MCPsignal_dom"/>
</dbReference>
<evidence type="ECO:0000256" key="9">
    <source>
        <dbReference type="ARBA" id="ARBA00029447"/>
    </source>
</evidence>
<dbReference type="GO" id="GO:0015764">
    <property type="term" value="P:N-acetylglucosamine transport"/>
    <property type="evidence" value="ECO:0007669"/>
    <property type="project" value="TreeGrafter"/>
</dbReference>
<evidence type="ECO:0000313" key="15">
    <source>
        <dbReference type="EMBL" id="MBL4934065.1"/>
    </source>
</evidence>
<evidence type="ECO:0000256" key="4">
    <source>
        <dbReference type="ARBA" id="ARBA00022597"/>
    </source>
</evidence>
<dbReference type="Gene3D" id="6.10.340.10">
    <property type="match status" value="1"/>
</dbReference>
<reference evidence="15" key="1">
    <citation type="submission" date="2021-01" db="EMBL/GenBank/DDBJ databases">
        <title>Genome public.</title>
        <authorList>
            <person name="Liu C."/>
            <person name="Sun Q."/>
        </authorList>
    </citation>
    <scope>NUCLEOTIDE SEQUENCE</scope>
    <source>
        <strain evidence="15">YIM B02565</strain>
    </source>
</reference>
<dbReference type="GO" id="GO:0009401">
    <property type="term" value="P:phosphoenolpyruvate-dependent sugar phosphotransferase system"/>
    <property type="evidence" value="ECO:0007669"/>
    <property type="project" value="UniProtKB-KW"/>
</dbReference>
<keyword evidence="5" id="KW-0598">Phosphotransferase system</keyword>
<evidence type="ECO:0000256" key="6">
    <source>
        <dbReference type="ARBA" id="ARBA00022692"/>
    </source>
</evidence>
<proteinExistence type="inferred from homology"/>
<dbReference type="InterPro" id="IPR003660">
    <property type="entry name" value="HAMP_dom"/>
</dbReference>
<accession>A0A937K6M5</accession>
<dbReference type="Proteomes" id="UP000623681">
    <property type="component" value="Unassembled WGS sequence"/>
</dbReference>
<evidence type="ECO:0000256" key="5">
    <source>
        <dbReference type="ARBA" id="ARBA00022683"/>
    </source>
</evidence>
<dbReference type="EMBL" id="JAESWA010000029">
    <property type="protein sequence ID" value="MBL4934065.1"/>
    <property type="molecule type" value="Genomic_DNA"/>
</dbReference>
<feature type="domain" description="HAMP" evidence="13">
    <location>
        <begin position="368"/>
        <end position="423"/>
    </location>
</feature>
<evidence type="ECO:0000256" key="11">
    <source>
        <dbReference type="SAM" id="Phobius"/>
    </source>
</evidence>
<evidence type="ECO:0000259" key="13">
    <source>
        <dbReference type="PROSITE" id="PS50885"/>
    </source>
</evidence>
<comment type="caution">
    <text evidence="15">The sequence shown here is derived from an EMBL/GenBank/DDBJ whole genome shotgun (WGS) entry which is preliminary data.</text>
</comment>
<feature type="transmembrane region" description="Helical" evidence="11">
    <location>
        <begin position="220"/>
        <end position="246"/>
    </location>
</feature>
<keyword evidence="2" id="KW-0813">Transport</keyword>
<dbReference type="Gene3D" id="1.10.287.950">
    <property type="entry name" value="Methyl-accepting chemotaxis protein"/>
    <property type="match status" value="1"/>
</dbReference>
<evidence type="ECO:0000313" key="16">
    <source>
        <dbReference type="Proteomes" id="UP000623681"/>
    </source>
</evidence>
<dbReference type="PROSITE" id="PS50111">
    <property type="entry name" value="CHEMOTAXIS_TRANSDUC_2"/>
    <property type="match status" value="1"/>
</dbReference>
<feature type="transmembrane region" description="Helical" evidence="11">
    <location>
        <begin position="47"/>
        <end position="63"/>
    </location>
</feature>
<dbReference type="SMART" id="SM00304">
    <property type="entry name" value="HAMP"/>
    <property type="match status" value="1"/>
</dbReference>
<evidence type="ECO:0000256" key="8">
    <source>
        <dbReference type="ARBA" id="ARBA00023136"/>
    </source>
</evidence>
<organism evidence="15 16">
    <name type="scientific">Clostridium paridis</name>
    <dbReference type="NCBI Taxonomy" id="2803863"/>
    <lineage>
        <taxon>Bacteria</taxon>
        <taxon>Bacillati</taxon>
        <taxon>Bacillota</taxon>
        <taxon>Clostridia</taxon>
        <taxon>Eubacteriales</taxon>
        <taxon>Clostridiaceae</taxon>
        <taxon>Clostridium</taxon>
    </lineage>
</organism>
<dbReference type="RefSeq" id="WP_202769526.1">
    <property type="nucleotide sequence ID" value="NZ_JAESWA010000029.1"/>
</dbReference>
<dbReference type="InterPro" id="IPR050429">
    <property type="entry name" value="PTS_Glucose_EIICBA"/>
</dbReference>
<feature type="transmembrane region" description="Helical" evidence="11">
    <location>
        <begin position="253"/>
        <end position="270"/>
    </location>
</feature>
<keyword evidence="6 11" id="KW-0812">Transmembrane</keyword>
<protein>
    <submittedName>
        <fullName evidence="15">PTS transporter subunit EIIC</fullName>
    </submittedName>
</protein>
<feature type="transmembrane region" description="Helical" evidence="11">
    <location>
        <begin position="330"/>
        <end position="350"/>
    </location>
</feature>
<name>A0A937K6M5_9CLOT</name>
<dbReference type="PANTHER" id="PTHR30009">
    <property type="entry name" value="CYTOCHROME C-TYPE SYNTHESIS PROTEIN AND PTS TRANSMEMBRANE COMPONENT"/>
    <property type="match status" value="1"/>
</dbReference>
<dbReference type="GO" id="GO:0008982">
    <property type="term" value="F:protein-N(PI)-phosphohistidine-sugar phosphotransferase activity"/>
    <property type="evidence" value="ECO:0007669"/>
    <property type="project" value="InterPro"/>
</dbReference>
<dbReference type="Pfam" id="PF02378">
    <property type="entry name" value="PTS_EIIC"/>
    <property type="match status" value="1"/>
</dbReference>
<evidence type="ECO:0000256" key="3">
    <source>
        <dbReference type="ARBA" id="ARBA00022475"/>
    </source>
</evidence>
<keyword evidence="10" id="KW-0807">Transducer</keyword>
<dbReference type="PROSITE" id="PS50885">
    <property type="entry name" value="HAMP"/>
    <property type="match status" value="1"/>
</dbReference>
<evidence type="ECO:0000256" key="1">
    <source>
        <dbReference type="ARBA" id="ARBA00004651"/>
    </source>
</evidence>
<feature type="domain" description="PTS EIIC type-1" evidence="14">
    <location>
        <begin position="2"/>
        <end position="362"/>
    </location>
</feature>
<keyword evidence="8 11" id="KW-0472">Membrane</keyword>
<keyword evidence="7 11" id="KW-1133">Transmembrane helix</keyword>
<dbReference type="Pfam" id="PF00015">
    <property type="entry name" value="MCPsignal"/>
    <property type="match status" value="1"/>
</dbReference>
<dbReference type="SUPFAM" id="SSF58104">
    <property type="entry name" value="Methyl-accepting chemotaxis protein (MCP) signaling domain"/>
    <property type="match status" value="1"/>
</dbReference>
<evidence type="ECO:0000256" key="7">
    <source>
        <dbReference type="ARBA" id="ARBA00022989"/>
    </source>
</evidence>
<feature type="transmembrane region" description="Helical" evidence="11">
    <location>
        <begin position="276"/>
        <end position="300"/>
    </location>
</feature>
<feature type="transmembrane region" description="Helical" evidence="11">
    <location>
        <begin position="158"/>
        <end position="179"/>
    </location>
</feature>
<dbReference type="PANTHER" id="PTHR30009:SF4">
    <property type="entry name" value="PTS SYSTEM N-ACETYLGLUCOSAMINE-SPECIFIC EIICBA COMPONENT"/>
    <property type="match status" value="1"/>
</dbReference>
<sequence>MNSKSSYLHSIGKSLMLPVAVMPLAGILLRLGVYFNNKIVLTSGDVIFSYLPLIFAVAIAVGLSKDNNGSAGVASVMGYLVMTNVAKAINETFDMKVLAGIIIGIISAEVYNRFSERELPLWLNFFGGKRLVVIITFSSSFIFGIILGYAWPLFQSNLISLANWIYGAGALGDFVYGFLNRLLIPFGLHHVINTQIWTMLGEYNGVKGDLNRFFAGDPNAGAFMTGFFPVMLFGLPSACLAMLAAAKKENRKYVGGAFIAVALTSFLTGITEPVEFLFMFLAPILFVVHALLTGISLVIVNLLGIRNGFTFSAGLVDYLVNLGIAEKPILLIIVGIIFGIIYFVIFYFLIIKLDLKTPGREDDLGFVTILSKSISDVSKIATRISKGDLTVEIDEKMIEQSGEVGNLANSFNDMIANLHKFANHLKEVSLEIETSSVNLSDITGKVASTSEAISGAVENISNGAVEQATDTQKGATEVSTLGDIIEKDQEYLKSLNIESKNVVSVVVKGNELIEALNEKATETEKAVETISKDIEKTFNGVNKIKEVSNFIASISEQTNLLALNASIEAARAGEAGRGFAVVADEIRKLSEASKQSTDEIDKAVNQLMKDAESSVKVSEDLVKIMDVQNISVSETSSQFEEISKSINEISSIINEMNKSGQVMERAKSRIMDVMSNLSAIAEENAASTEETRASVEEETQAINEVSRMSDQLSDLASKIKEISEFFKVK</sequence>
<dbReference type="GO" id="GO:0007165">
    <property type="term" value="P:signal transduction"/>
    <property type="evidence" value="ECO:0007669"/>
    <property type="project" value="UniProtKB-KW"/>
</dbReference>
<comment type="similarity">
    <text evidence="9">Belongs to the methyl-accepting chemotaxis (MCP) protein family.</text>
</comment>
<dbReference type="Pfam" id="PF00672">
    <property type="entry name" value="HAMP"/>
    <property type="match status" value="1"/>
</dbReference>
<gene>
    <name evidence="15" type="ORF">JK634_19940</name>
</gene>
<dbReference type="InterPro" id="IPR013013">
    <property type="entry name" value="PTS_EIIC_1"/>
</dbReference>
<dbReference type="GO" id="GO:0090563">
    <property type="term" value="F:protein-phosphocysteine-sugar phosphotransferase activity"/>
    <property type="evidence" value="ECO:0007669"/>
    <property type="project" value="TreeGrafter"/>
</dbReference>
<evidence type="ECO:0000256" key="10">
    <source>
        <dbReference type="PROSITE-ProRule" id="PRU00284"/>
    </source>
</evidence>
<feature type="transmembrane region" description="Helical" evidence="11">
    <location>
        <begin position="15"/>
        <end position="35"/>
    </location>
</feature>
<evidence type="ECO:0000259" key="12">
    <source>
        <dbReference type="PROSITE" id="PS50111"/>
    </source>
</evidence>
<dbReference type="CDD" id="cd06225">
    <property type="entry name" value="HAMP"/>
    <property type="match status" value="1"/>
</dbReference>
<keyword evidence="16" id="KW-1185">Reference proteome</keyword>
<dbReference type="PROSITE" id="PS51103">
    <property type="entry name" value="PTS_EIIC_TYPE_1"/>
    <property type="match status" value="1"/>
</dbReference>
<dbReference type="InterPro" id="IPR003352">
    <property type="entry name" value="PTS_EIIC"/>
</dbReference>
<feature type="transmembrane region" description="Helical" evidence="11">
    <location>
        <begin position="131"/>
        <end position="151"/>
    </location>
</feature>
<dbReference type="SMART" id="SM00283">
    <property type="entry name" value="MA"/>
    <property type="match status" value="1"/>
</dbReference>
<comment type="subcellular location">
    <subcellularLocation>
        <location evidence="1">Cell membrane</location>
        <topology evidence="1">Multi-pass membrane protein</topology>
    </subcellularLocation>
</comment>
<feature type="domain" description="Methyl-accepting transducer" evidence="12">
    <location>
        <begin position="442"/>
        <end position="699"/>
    </location>
</feature>
<keyword evidence="3" id="KW-1003">Cell membrane</keyword>
<dbReference type="GO" id="GO:0005886">
    <property type="term" value="C:plasma membrane"/>
    <property type="evidence" value="ECO:0007669"/>
    <property type="project" value="UniProtKB-SubCell"/>
</dbReference>
<evidence type="ECO:0000259" key="14">
    <source>
        <dbReference type="PROSITE" id="PS51103"/>
    </source>
</evidence>